<evidence type="ECO:0000313" key="2">
    <source>
        <dbReference type="EMBL" id="KAF6321297.1"/>
    </source>
</evidence>
<evidence type="ECO:0000256" key="1">
    <source>
        <dbReference type="SAM" id="MobiDB-lite"/>
    </source>
</evidence>
<comment type="caution">
    <text evidence="2">The sequence shown here is derived from an EMBL/GenBank/DDBJ whole genome shotgun (WGS) entry which is preliminary data.</text>
</comment>
<dbReference type="AlphaFoldDB" id="A0A7J7V800"/>
<feature type="region of interest" description="Disordered" evidence="1">
    <location>
        <begin position="1"/>
        <end position="30"/>
    </location>
</feature>
<protein>
    <submittedName>
        <fullName evidence="2">Uncharacterized protein</fullName>
    </submittedName>
</protein>
<dbReference type="EMBL" id="JACAGC010000014">
    <property type="protein sequence ID" value="KAF6321297.1"/>
    <property type="molecule type" value="Genomic_DNA"/>
</dbReference>
<dbReference type="Proteomes" id="UP000585614">
    <property type="component" value="Unassembled WGS sequence"/>
</dbReference>
<accession>A0A7J7V800</accession>
<proteinExistence type="predicted"/>
<name>A0A7J7V800_RHIFE</name>
<evidence type="ECO:0000313" key="3">
    <source>
        <dbReference type="Proteomes" id="UP000585614"/>
    </source>
</evidence>
<sequence length="135" mass="13907">MTLGGWGKDGGAGNRAELESGSPGAWSVRESGGPEYPAGLGVAVLELGLCPAMMVLEPQQCLEVDRSGVASLGPQLGSGVAVLDPVLEVRMVVLDSEMMVLYSRMATGPADSWAFCPGSWSIGCCSACCELDHSD</sequence>
<organism evidence="2 3">
    <name type="scientific">Rhinolophus ferrumequinum</name>
    <name type="common">Greater horseshoe bat</name>
    <dbReference type="NCBI Taxonomy" id="59479"/>
    <lineage>
        <taxon>Eukaryota</taxon>
        <taxon>Metazoa</taxon>
        <taxon>Chordata</taxon>
        <taxon>Craniata</taxon>
        <taxon>Vertebrata</taxon>
        <taxon>Euteleostomi</taxon>
        <taxon>Mammalia</taxon>
        <taxon>Eutheria</taxon>
        <taxon>Laurasiatheria</taxon>
        <taxon>Chiroptera</taxon>
        <taxon>Yinpterochiroptera</taxon>
        <taxon>Rhinolophoidea</taxon>
        <taxon>Rhinolophidae</taxon>
        <taxon>Rhinolophinae</taxon>
        <taxon>Rhinolophus</taxon>
    </lineage>
</organism>
<gene>
    <name evidence="2" type="ORF">mRhiFer1_008427</name>
</gene>
<reference evidence="2 3" key="1">
    <citation type="journal article" date="2020" name="Nature">
        <title>Six reference-quality genomes reveal evolution of bat adaptations.</title>
        <authorList>
            <person name="Jebb D."/>
            <person name="Huang Z."/>
            <person name="Pippel M."/>
            <person name="Hughes G.M."/>
            <person name="Lavrichenko K."/>
            <person name="Devanna P."/>
            <person name="Winkler S."/>
            <person name="Jermiin L.S."/>
            <person name="Skirmuntt E.C."/>
            <person name="Katzourakis A."/>
            <person name="Burkitt-Gray L."/>
            <person name="Ray D.A."/>
            <person name="Sullivan K.A.M."/>
            <person name="Roscito J.G."/>
            <person name="Kirilenko B.M."/>
            <person name="Davalos L.M."/>
            <person name="Corthals A.P."/>
            <person name="Power M.L."/>
            <person name="Jones G."/>
            <person name="Ransome R.D."/>
            <person name="Dechmann D.K.N."/>
            <person name="Locatelli A.G."/>
            <person name="Puechmaille S.J."/>
            <person name="Fedrigo O."/>
            <person name="Jarvis E.D."/>
            <person name="Hiller M."/>
            <person name="Vernes S.C."/>
            <person name="Myers E.W."/>
            <person name="Teeling E.C."/>
        </authorList>
    </citation>
    <scope>NUCLEOTIDE SEQUENCE [LARGE SCALE GENOMIC DNA]</scope>
    <source>
        <strain evidence="2">MRhiFer1</strain>
        <tissue evidence="2">Lung</tissue>
    </source>
</reference>
<feature type="compositionally biased region" description="Gly residues" evidence="1">
    <location>
        <begin position="1"/>
        <end position="13"/>
    </location>
</feature>